<sequence length="30" mass="2986">MNDSWDDVNTVTEGGVLMAITGIGPAPPAG</sequence>
<evidence type="ECO:0000313" key="1">
    <source>
        <dbReference type="EMBL" id="GBO03690.1"/>
    </source>
</evidence>
<protein>
    <submittedName>
        <fullName evidence="1">Uncharacterized protein</fullName>
    </submittedName>
</protein>
<dbReference type="AlphaFoldDB" id="A0A4Y2TW92"/>
<organism evidence="1 2">
    <name type="scientific">Araneus ventricosus</name>
    <name type="common">Orbweaver spider</name>
    <name type="synonym">Epeira ventricosa</name>
    <dbReference type="NCBI Taxonomy" id="182803"/>
    <lineage>
        <taxon>Eukaryota</taxon>
        <taxon>Metazoa</taxon>
        <taxon>Ecdysozoa</taxon>
        <taxon>Arthropoda</taxon>
        <taxon>Chelicerata</taxon>
        <taxon>Arachnida</taxon>
        <taxon>Araneae</taxon>
        <taxon>Araneomorphae</taxon>
        <taxon>Entelegynae</taxon>
        <taxon>Araneoidea</taxon>
        <taxon>Araneidae</taxon>
        <taxon>Araneus</taxon>
    </lineage>
</organism>
<dbReference type="EMBL" id="BGPR01030911">
    <property type="protein sequence ID" value="GBO03690.1"/>
    <property type="molecule type" value="Genomic_DNA"/>
</dbReference>
<reference evidence="1 2" key="1">
    <citation type="journal article" date="2019" name="Sci. Rep.">
        <title>Orb-weaving spider Araneus ventricosus genome elucidates the spidroin gene catalogue.</title>
        <authorList>
            <person name="Kono N."/>
            <person name="Nakamura H."/>
            <person name="Ohtoshi R."/>
            <person name="Moran D.A.P."/>
            <person name="Shinohara A."/>
            <person name="Yoshida Y."/>
            <person name="Fujiwara M."/>
            <person name="Mori M."/>
            <person name="Tomita M."/>
            <person name="Arakawa K."/>
        </authorList>
    </citation>
    <scope>NUCLEOTIDE SEQUENCE [LARGE SCALE GENOMIC DNA]</scope>
</reference>
<name>A0A4Y2TW92_ARAVE</name>
<gene>
    <name evidence="1" type="ORF">AVEN_188120_1</name>
</gene>
<keyword evidence="2" id="KW-1185">Reference proteome</keyword>
<feature type="non-terminal residue" evidence="1">
    <location>
        <position position="30"/>
    </location>
</feature>
<evidence type="ECO:0000313" key="2">
    <source>
        <dbReference type="Proteomes" id="UP000499080"/>
    </source>
</evidence>
<proteinExistence type="predicted"/>
<dbReference type="Proteomes" id="UP000499080">
    <property type="component" value="Unassembled WGS sequence"/>
</dbReference>
<comment type="caution">
    <text evidence="1">The sequence shown here is derived from an EMBL/GenBank/DDBJ whole genome shotgun (WGS) entry which is preliminary data.</text>
</comment>
<accession>A0A4Y2TW92</accession>